<evidence type="ECO:0000256" key="5">
    <source>
        <dbReference type="ARBA" id="ARBA00023251"/>
    </source>
</evidence>
<dbReference type="Pfam" id="PF01061">
    <property type="entry name" value="ABC2_membrane"/>
    <property type="match status" value="1"/>
</dbReference>
<comment type="similarity">
    <text evidence="6">Belongs to the ABC-2 integral membrane protein family.</text>
</comment>
<evidence type="ECO:0000313" key="9">
    <source>
        <dbReference type="Proteomes" id="UP000011666"/>
    </source>
</evidence>
<organism evidence="8 9">
    <name type="scientific">Gordonia soli NBRC 108243</name>
    <dbReference type="NCBI Taxonomy" id="1223545"/>
    <lineage>
        <taxon>Bacteria</taxon>
        <taxon>Bacillati</taxon>
        <taxon>Actinomycetota</taxon>
        <taxon>Actinomycetes</taxon>
        <taxon>Mycobacteriales</taxon>
        <taxon>Gordoniaceae</taxon>
        <taxon>Gordonia</taxon>
    </lineage>
</organism>
<feature type="domain" description="ABC transmembrane type-2" evidence="7">
    <location>
        <begin position="47"/>
        <end position="274"/>
    </location>
</feature>
<feature type="transmembrane region" description="Helical" evidence="6">
    <location>
        <begin position="134"/>
        <end position="153"/>
    </location>
</feature>
<feature type="transmembrane region" description="Helical" evidence="6">
    <location>
        <begin position="79"/>
        <end position="105"/>
    </location>
</feature>
<dbReference type="EMBL" id="BANX01000025">
    <property type="protein sequence ID" value="GAC69444.1"/>
    <property type="molecule type" value="Genomic_DNA"/>
</dbReference>
<sequence>MTATIVDQPITTHRDRIGRPPNRLRAIASDSTLVMVRELRPTVRDPFTVIFSLVQPLILLALFGPLLDGVPGATEGGNVWNWFIPGVLAMIAIFGTSMTGSNLLAEMQQGSHERMLVTPLSRSALLIGRALKEMVPLAAQAVVIVLIGLPLGFGLNLLGAAIGIVLLGVFGIGLGAFSYTLALACKEQDWVFWTVQQTMMFPMLILSGTMLPLDGAPTWMRVLVDVNPLAYVVDAERTLFAGEFDGATIGAGVLAAFLVAVVGIGVGVRAVSSASRR</sequence>
<dbReference type="Proteomes" id="UP000011666">
    <property type="component" value="Unassembled WGS sequence"/>
</dbReference>
<feature type="transmembrane region" description="Helical" evidence="6">
    <location>
        <begin position="190"/>
        <end position="211"/>
    </location>
</feature>
<dbReference type="GO" id="GO:0046677">
    <property type="term" value="P:response to antibiotic"/>
    <property type="evidence" value="ECO:0007669"/>
    <property type="project" value="UniProtKB-KW"/>
</dbReference>
<feature type="transmembrane region" description="Helical" evidence="6">
    <location>
        <begin position="47"/>
        <end position="67"/>
    </location>
</feature>
<reference evidence="8 9" key="1">
    <citation type="submission" date="2013-01" db="EMBL/GenBank/DDBJ databases">
        <title>Whole genome shotgun sequence of Gordonia soli NBRC 108243.</title>
        <authorList>
            <person name="Isaki-Nakamura S."/>
            <person name="Hosoyama A."/>
            <person name="Tsuchikane K."/>
            <person name="Ando Y."/>
            <person name="Baba S."/>
            <person name="Ohji S."/>
            <person name="Hamada M."/>
            <person name="Tamura T."/>
            <person name="Yamazoe A."/>
            <person name="Yamazaki S."/>
            <person name="Fujita N."/>
        </authorList>
    </citation>
    <scope>NUCLEOTIDE SEQUENCE [LARGE SCALE GENOMIC DNA]</scope>
    <source>
        <strain evidence="8 9">NBRC 108243</strain>
    </source>
</reference>
<evidence type="ECO:0000259" key="7">
    <source>
        <dbReference type="PROSITE" id="PS51012"/>
    </source>
</evidence>
<comment type="caution">
    <text evidence="8">The sequence shown here is derived from an EMBL/GenBank/DDBJ whole genome shotgun (WGS) entry which is preliminary data.</text>
</comment>
<dbReference type="PANTHER" id="PTHR43229">
    <property type="entry name" value="NODULATION PROTEIN J"/>
    <property type="match status" value="1"/>
</dbReference>
<feature type="transmembrane region" description="Helical" evidence="6">
    <location>
        <begin position="249"/>
        <end position="271"/>
    </location>
</feature>
<keyword evidence="5" id="KW-0046">Antibiotic resistance</keyword>
<dbReference type="InterPro" id="IPR013525">
    <property type="entry name" value="ABC2_TM"/>
</dbReference>
<name>M0QM10_9ACTN</name>
<dbReference type="PANTHER" id="PTHR43229:SF6">
    <property type="entry name" value="ABC-TYPE MULTIDRUG TRANSPORT SYSTEM, PERMEASE COMPONENT"/>
    <property type="match status" value="1"/>
</dbReference>
<dbReference type="eggNOG" id="COG0842">
    <property type="taxonomic scope" value="Bacteria"/>
</dbReference>
<dbReference type="GO" id="GO:0140359">
    <property type="term" value="F:ABC-type transporter activity"/>
    <property type="evidence" value="ECO:0007669"/>
    <property type="project" value="InterPro"/>
</dbReference>
<dbReference type="InterPro" id="IPR051784">
    <property type="entry name" value="Nod_factor_ABC_transporter"/>
</dbReference>
<keyword evidence="9" id="KW-1185">Reference proteome</keyword>
<dbReference type="OrthoDB" id="9255971at2"/>
<feature type="transmembrane region" description="Helical" evidence="6">
    <location>
        <begin position="159"/>
        <end position="183"/>
    </location>
</feature>
<evidence type="ECO:0000256" key="2">
    <source>
        <dbReference type="ARBA" id="ARBA00022692"/>
    </source>
</evidence>
<dbReference type="PIRSF" id="PIRSF006648">
    <property type="entry name" value="DrrB"/>
    <property type="match status" value="1"/>
</dbReference>
<keyword evidence="6" id="KW-1003">Cell membrane</keyword>
<proteinExistence type="inferred from homology"/>
<keyword evidence="6" id="KW-0813">Transport</keyword>
<accession>M0QM10</accession>
<gene>
    <name evidence="8" type="ORF">GS4_25_00140</name>
</gene>
<dbReference type="InterPro" id="IPR000412">
    <property type="entry name" value="ABC_2_transport"/>
</dbReference>
<comment type="subcellular location">
    <subcellularLocation>
        <location evidence="6">Cell membrane</location>
        <topology evidence="6">Multi-pass membrane protein</topology>
    </subcellularLocation>
    <subcellularLocation>
        <location evidence="1">Membrane</location>
        <topology evidence="1">Multi-pass membrane protein</topology>
    </subcellularLocation>
</comment>
<evidence type="ECO:0000313" key="8">
    <source>
        <dbReference type="EMBL" id="GAC69444.1"/>
    </source>
</evidence>
<dbReference type="GO" id="GO:0043190">
    <property type="term" value="C:ATP-binding cassette (ABC) transporter complex"/>
    <property type="evidence" value="ECO:0007669"/>
    <property type="project" value="InterPro"/>
</dbReference>
<evidence type="ECO:0000256" key="4">
    <source>
        <dbReference type="ARBA" id="ARBA00023136"/>
    </source>
</evidence>
<evidence type="ECO:0000256" key="6">
    <source>
        <dbReference type="RuleBase" id="RU361157"/>
    </source>
</evidence>
<keyword evidence="4 6" id="KW-0472">Membrane</keyword>
<evidence type="ECO:0000256" key="3">
    <source>
        <dbReference type="ARBA" id="ARBA00022989"/>
    </source>
</evidence>
<dbReference type="InterPro" id="IPR047817">
    <property type="entry name" value="ABC2_TM_bact-type"/>
</dbReference>
<dbReference type="PROSITE" id="PS51012">
    <property type="entry name" value="ABC_TM2"/>
    <property type="match status" value="1"/>
</dbReference>
<keyword evidence="3 6" id="KW-1133">Transmembrane helix</keyword>
<dbReference type="AlphaFoldDB" id="M0QM10"/>
<protein>
    <recommendedName>
        <fullName evidence="6">Transport permease protein</fullName>
    </recommendedName>
</protein>
<keyword evidence="2 6" id="KW-0812">Transmembrane</keyword>
<dbReference type="STRING" id="1223545.GS4_25_00140"/>
<evidence type="ECO:0000256" key="1">
    <source>
        <dbReference type="ARBA" id="ARBA00004141"/>
    </source>
</evidence>